<dbReference type="CDD" id="cd00077">
    <property type="entry name" value="HDc"/>
    <property type="match status" value="1"/>
</dbReference>
<dbReference type="PROSITE" id="PS51831">
    <property type="entry name" value="HD"/>
    <property type="match status" value="1"/>
</dbReference>
<dbReference type="Pfam" id="PF19296">
    <property type="entry name" value="RelA_AH_RIS"/>
    <property type="match status" value="1"/>
</dbReference>
<dbReference type="InterPro" id="IPR004095">
    <property type="entry name" value="TGS"/>
</dbReference>
<accession>A0A9X9X001</accession>
<dbReference type="Gene3D" id="3.30.70.260">
    <property type="match status" value="1"/>
</dbReference>
<dbReference type="PANTHER" id="PTHR21262:SF36">
    <property type="entry name" value="BIFUNCTIONAL (P)PPGPP SYNTHASE_HYDROLASE SPOT"/>
    <property type="match status" value="1"/>
</dbReference>
<dbReference type="EC" id="2.7.6.5" evidence="1"/>
<dbReference type="CDD" id="cd01668">
    <property type="entry name" value="TGS_RSH"/>
    <property type="match status" value="1"/>
</dbReference>
<feature type="domain" description="TGS" evidence="10">
    <location>
        <begin position="413"/>
        <end position="474"/>
    </location>
</feature>
<feature type="region of interest" description="Disordered" evidence="7">
    <location>
        <begin position="1"/>
        <end position="20"/>
    </location>
</feature>
<reference evidence="11" key="2">
    <citation type="journal article" date="2021" name="Syst. Appl. Microbiol.">
        <title>Roseomonas hellenica sp. nov., isolated from roots of wild-growing Alkanna tinctoria.</title>
        <authorList>
            <person name="Rat A."/>
            <person name="Naranjo H.D."/>
            <person name="Lebbe L."/>
            <person name="Cnockaert M."/>
            <person name="Krigas N."/>
            <person name="Grigoriadou K."/>
            <person name="Maloupa E."/>
            <person name="Willems A."/>
        </authorList>
    </citation>
    <scope>NUCLEOTIDE SEQUENCE</scope>
    <source>
        <strain evidence="11">LMG 31231</strain>
    </source>
</reference>
<dbReference type="SMART" id="SM00471">
    <property type="entry name" value="HDc"/>
    <property type="match status" value="1"/>
</dbReference>
<evidence type="ECO:0000256" key="3">
    <source>
        <dbReference type="ARBA" id="ARBA00029754"/>
    </source>
</evidence>
<dbReference type="PROSITE" id="PS51880">
    <property type="entry name" value="TGS"/>
    <property type="match status" value="1"/>
</dbReference>
<feature type="domain" description="HD" evidence="9">
    <location>
        <begin position="70"/>
        <end position="169"/>
    </location>
</feature>
<organism evidence="11 12">
    <name type="scientific">Neoroseomonas soli</name>
    <dbReference type="NCBI Taxonomy" id="1081025"/>
    <lineage>
        <taxon>Bacteria</taxon>
        <taxon>Pseudomonadati</taxon>
        <taxon>Pseudomonadota</taxon>
        <taxon>Alphaproteobacteria</taxon>
        <taxon>Acetobacterales</taxon>
        <taxon>Acetobacteraceae</taxon>
        <taxon>Neoroseomonas</taxon>
    </lineage>
</organism>
<sequence length="759" mass="83447">MGQGAGGTRRTGPTLAPEGLRTDAALDPGAELARQVLAYDPRADAGMIEAAYRLAEEAHAPQKREDGQPYIVHPLAVAGILAGYRLDAATVATALLHDTVEDTGVTLAELEKRFGKEVARLVDGVTKLTRLELQSERTKQAENFRKLVLAMSEDIRVLIVKLADRLHNMRTLGAVGKPEKRRRTARETLEIYAPLAERIGMDALKTEIETLSFREMNADAWQTIAARLTYLRGQGADLIDEIEQDLRRVLREAGVEVVEVQGREKSPYSIWLKMQRKNVAFEQLSDIMAFRVIVKDKHDCYAALGAIHSAYRVVPGRFKDWISTPKTNGYQSLHTGVTVPERRNAKIEVQIRTAEMHEVAEFGVAAHWVYKQGETSAATRKRYPWVRDLLEILESASDPQDFLDHTKLELHRDQVFCFTPKGDLIELPRGATPVDFAYQVHSQVGDNTVGAKVNGKIVPLRHVLENGDQVEIITARGGTPNPAWERFVVTGKARARIRRFVHARQRAEQKEEGRAAIAKIFRAAGLDFSEKIVEPAVKALKQPDFETLCVAVASGNISARDVLHAAVPELRPPARSADQMQVVRPRGRLGAGQLLTPAKADRPSALRRDAAMGVTGLVAGMAVHFAGCCHPLPGDRIVGIVTTGRGVTIHKHDCHGLEAFAATPERFIDVDWEYDGGAKGGHVGRIELTAENSSNALAGLTTAVARQEGAVNNLRILNRTREWCEVLLDVEVRDTSHLSAILAALRACPGVTQVERAKG</sequence>
<dbReference type="CDD" id="cd04876">
    <property type="entry name" value="ACT_RelA-SpoT"/>
    <property type="match status" value="1"/>
</dbReference>
<evidence type="ECO:0000259" key="8">
    <source>
        <dbReference type="PROSITE" id="PS51671"/>
    </source>
</evidence>
<dbReference type="Gene3D" id="3.30.460.10">
    <property type="entry name" value="Beta Polymerase, domain 2"/>
    <property type="match status" value="1"/>
</dbReference>
<dbReference type="RefSeq" id="WP_211863147.1">
    <property type="nucleotide sequence ID" value="NZ_JAAEDM010000048.1"/>
</dbReference>
<evidence type="ECO:0000256" key="1">
    <source>
        <dbReference type="ARBA" id="ARBA00013251"/>
    </source>
</evidence>
<dbReference type="InterPro" id="IPR012676">
    <property type="entry name" value="TGS-like"/>
</dbReference>
<dbReference type="Gene3D" id="1.10.3210.10">
    <property type="entry name" value="Hypothetical protein af1432"/>
    <property type="match status" value="1"/>
</dbReference>
<dbReference type="InterPro" id="IPR006674">
    <property type="entry name" value="HD_domain"/>
</dbReference>
<evidence type="ECO:0000313" key="12">
    <source>
        <dbReference type="Proteomes" id="UP001138751"/>
    </source>
</evidence>
<dbReference type="Proteomes" id="UP001138751">
    <property type="component" value="Unassembled WGS sequence"/>
</dbReference>
<evidence type="ECO:0000313" key="11">
    <source>
        <dbReference type="EMBL" id="MBR0672730.1"/>
    </source>
</evidence>
<dbReference type="GO" id="GO:0015969">
    <property type="term" value="P:guanosine tetraphosphate metabolic process"/>
    <property type="evidence" value="ECO:0007669"/>
    <property type="project" value="InterPro"/>
</dbReference>
<dbReference type="InterPro" id="IPR003607">
    <property type="entry name" value="HD/PDEase_dom"/>
</dbReference>
<proteinExistence type="inferred from homology"/>
<dbReference type="InterPro" id="IPR012675">
    <property type="entry name" value="Beta-grasp_dom_sf"/>
</dbReference>
<dbReference type="SUPFAM" id="SSF81271">
    <property type="entry name" value="TGS-like"/>
    <property type="match status" value="1"/>
</dbReference>
<comment type="function">
    <text evidence="6">In eubacteria ppGpp (guanosine 3'-diphosphate 5'-diphosphate) is a mediator of the stringent response that coordinates a variety of cellular activities in response to changes in nutritional abundance.</text>
</comment>
<dbReference type="GO" id="GO:0015949">
    <property type="term" value="P:nucleobase-containing small molecule interconversion"/>
    <property type="evidence" value="ECO:0007669"/>
    <property type="project" value="UniProtKB-ARBA"/>
</dbReference>
<keyword evidence="12" id="KW-1185">Reference proteome</keyword>
<dbReference type="CDD" id="cd05399">
    <property type="entry name" value="NT_Rel-Spo_like"/>
    <property type="match status" value="1"/>
</dbReference>
<gene>
    <name evidence="11" type="ORF">GXW76_16240</name>
</gene>
<dbReference type="SUPFAM" id="SSF81301">
    <property type="entry name" value="Nucleotidyltransferase"/>
    <property type="match status" value="1"/>
</dbReference>
<evidence type="ECO:0000259" key="10">
    <source>
        <dbReference type="PROSITE" id="PS51880"/>
    </source>
</evidence>
<dbReference type="PANTHER" id="PTHR21262">
    <property type="entry name" value="GUANOSINE-3',5'-BIS DIPHOSPHATE 3'-PYROPHOSPHOHYDROLASE"/>
    <property type="match status" value="1"/>
</dbReference>
<dbReference type="GO" id="GO:0042594">
    <property type="term" value="P:response to starvation"/>
    <property type="evidence" value="ECO:0007669"/>
    <property type="project" value="TreeGrafter"/>
</dbReference>
<comment type="catalytic activity">
    <reaction evidence="5">
        <text>GTP + ATP = guanosine 3'-diphosphate 5'-triphosphate + AMP</text>
        <dbReference type="Rhea" id="RHEA:22088"/>
        <dbReference type="ChEBI" id="CHEBI:30616"/>
        <dbReference type="ChEBI" id="CHEBI:37565"/>
        <dbReference type="ChEBI" id="CHEBI:142410"/>
        <dbReference type="ChEBI" id="CHEBI:456215"/>
        <dbReference type="EC" id="2.7.6.5"/>
    </reaction>
</comment>
<dbReference type="Gene3D" id="3.10.20.30">
    <property type="match status" value="1"/>
</dbReference>
<dbReference type="NCBIfam" id="TIGR00691">
    <property type="entry name" value="spoT_relA"/>
    <property type="match status" value="1"/>
</dbReference>
<dbReference type="EMBL" id="JAAEDM010000048">
    <property type="protein sequence ID" value="MBR0672730.1"/>
    <property type="molecule type" value="Genomic_DNA"/>
</dbReference>
<dbReference type="Pfam" id="PF13291">
    <property type="entry name" value="ACT_4"/>
    <property type="match status" value="1"/>
</dbReference>
<dbReference type="FunFam" id="3.10.20.30:FF:000002">
    <property type="entry name" value="GTP pyrophosphokinase (RelA/SpoT)"/>
    <property type="match status" value="1"/>
</dbReference>
<dbReference type="InterPro" id="IPR004811">
    <property type="entry name" value="RelA/Spo_fam"/>
</dbReference>
<dbReference type="PROSITE" id="PS51671">
    <property type="entry name" value="ACT"/>
    <property type="match status" value="1"/>
</dbReference>
<feature type="domain" description="ACT" evidence="8">
    <location>
        <begin position="685"/>
        <end position="759"/>
    </location>
</feature>
<dbReference type="InterPro" id="IPR007685">
    <property type="entry name" value="RelA_SpoT"/>
</dbReference>
<dbReference type="InterPro" id="IPR033655">
    <property type="entry name" value="TGS_RelA/SpoT"/>
</dbReference>
<evidence type="ECO:0000256" key="5">
    <source>
        <dbReference type="ARBA" id="ARBA00048244"/>
    </source>
</evidence>
<evidence type="ECO:0000256" key="4">
    <source>
        <dbReference type="ARBA" id="ARBA00032407"/>
    </source>
</evidence>
<dbReference type="AlphaFoldDB" id="A0A9X9X001"/>
<evidence type="ECO:0000256" key="7">
    <source>
        <dbReference type="SAM" id="MobiDB-lite"/>
    </source>
</evidence>
<dbReference type="Pfam" id="PF13328">
    <property type="entry name" value="HD_4"/>
    <property type="match status" value="1"/>
</dbReference>
<comment type="similarity">
    <text evidence="6">Belongs to the relA/spoT family.</text>
</comment>
<protein>
    <recommendedName>
        <fullName evidence="2">GTP pyrophosphokinase rsh</fullName>
        <ecNumber evidence="1">2.7.6.5</ecNumber>
    </recommendedName>
    <alternativeName>
        <fullName evidence="4">(p)ppGpp synthase</fullName>
    </alternativeName>
    <alternativeName>
        <fullName evidence="3">ATP:GTP 3'-pyrophosphotransferase</fullName>
    </alternativeName>
</protein>
<dbReference type="Pfam" id="PF04607">
    <property type="entry name" value="RelA_SpoT"/>
    <property type="match status" value="1"/>
</dbReference>
<name>A0A9X9X001_9PROT</name>
<dbReference type="InterPro" id="IPR002912">
    <property type="entry name" value="ACT_dom"/>
</dbReference>
<reference evidence="11" key="1">
    <citation type="submission" date="2020-01" db="EMBL/GenBank/DDBJ databases">
        <authorList>
            <person name="Rat A."/>
        </authorList>
    </citation>
    <scope>NUCLEOTIDE SEQUENCE</scope>
    <source>
        <strain evidence="11">LMG 31231</strain>
    </source>
</reference>
<dbReference type="SUPFAM" id="SSF109604">
    <property type="entry name" value="HD-domain/PDEase-like"/>
    <property type="match status" value="1"/>
</dbReference>
<dbReference type="GO" id="GO:0008728">
    <property type="term" value="F:GTP diphosphokinase activity"/>
    <property type="evidence" value="ECO:0007669"/>
    <property type="project" value="UniProtKB-EC"/>
</dbReference>
<comment type="caution">
    <text evidence="11">The sequence shown here is derived from an EMBL/GenBank/DDBJ whole genome shotgun (WGS) entry which is preliminary data.</text>
</comment>
<dbReference type="GO" id="GO:0008893">
    <property type="term" value="F:guanosine-3',5'-bis(diphosphate) 3'-diphosphatase activity"/>
    <property type="evidence" value="ECO:0007669"/>
    <property type="project" value="TreeGrafter"/>
</dbReference>
<evidence type="ECO:0000256" key="6">
    <source>
        <dbReference type="RuleBase" id="RU003847"/>
    </source>
</evidence>
<dbReference type="FunFam" id="1.10.3210.10:FF:000001">
    <property type="entry name" value="GTP pyrophosphokinase RelA"/>
    <property type="match status" value="1"/>
</dbReference>
<dbReference type="InterPro" id="IPR045600">
    <property type="entry name" value="RelA/SpoT_AH_RIS"/>
</dbReference>
<dbReference type="GO" id="GO:0005886">
    <property type="term" value="C:plasma membrane"/>
    <property type="evidence" value="ECO:0007669"/>
    <property type="project" value="TreeGrafter"/>
</dbReference>
<dbReference type="Pfam" id="PF02824">
    <property type="entry name" value="TGS"/>
    <property type="match status" value="1"/>
</dbReference>
<evidence type="ECO:0000256" key="2">
    <source>
        <dbReference type="ARBA" id="ARBA00014315"/>
    </source>
</evidence>
<dbReference type="InterPro" id="IPR043519">
    <property type="entry name" value="NT_sf"/>
</dbReference>
<dbReference type="FunFam" id="3.30.460.10:FF:000001">
    <property type="entry name" value="GTP pyrophosphokinase RelA"/>
    <property type="match status" value="1"/>
</dbReference>
<dbReference type="SMART" id="SM00954">
    <property type="entry name" value="RelA_SpoT"/>
    <property type="match status" value="1"/>
</dbReference>
<evidence type="ECO:0000259" key="9">
    <source>
        <dbReference type="PROSITE" id="PS51831"/>
    </source>
</evidence>